<dbReference type="InterPro" id="IPR001194">
    <property type="entry name" value="cDENN_dom"/>
</dbReference>
<dbReference type="Gene3D" id="3.40.50.11500">
    <property type="match status" value="1"/>
</dbReference>
<feature type="region of interest" description="Disordered" evidence="10">
    <location>
        <begin position="1260"/>
        <end position="1279"/>
    </location>
</feature>
<dbReference type="Pfam" id="PF25328">
    <property type="entry name" value="PH_MADD"/>
    <property type="match status" value="1"/>
</dbReference>
<dbReference type="GO" id="GO:0005085">
    <property type="term" value="F:guanyl-nucleotide exchange factor activity"/>
    <property type="evidence" value="ECO:0007669"/>
    <property type="project" value="UniProtKB-KW"/>
</dbReference>
<dbReference type="InterPro" id="IPR039980">
    <property type="entry name" value="MADD"/>
</dbReference>
<evidence type="ECO:0000256" key="5">
    <source>
        <dbReference type="ARBA" id="ARBA00022475"/>
    </source>
</evidence>
<dbReference type="Proteomes" id="UP000050795">
    <property type="component" value="Unassembled WGS sequence"/>
</dbReference>
<feature type="compositionally biased region" description="Low complexity" evidence="10">
    <location>
        <begin position="1105"/>
        <end position="1116"/>
    </location>
</feature>
<evidence type="ECO:0000256" key="3">
    <source>
        <dbReference type="ARBA" id="ARBA00005978"/>
    </source>
</evidence>
<organism evidence="12 13">
    <name type="scientific">Trichobilharzia regenti</name>
    <name type="common">Nasal bird schistosome</name>
    <dbReference type="NCBI Taxonomy" id="157069"/>
    <lineage>
        <taxon>Eukaryota</taxon>
        <taxon>Metazoa</taxon>
        <taxon>Spiralia</taxon>
        <taxon>Lophotrochozoa</taxon>
        <taxon>Platyhelminthes</taxon>
        <taxon>Trematoda</taxon>
        <taxon>Digenea</taxon>
        <taxon>Strigeidida</taxon>
        <taxon>Schistosomatoidea</taxon>
        <taxon>Schistosomatidae</taxon>
        <taxon>Trichobilharzia</taxon>
    </lineage>
</organism>
<dbReference type="GO" id="GO:0005886">
    <property type="term" value="C:plasma membrane"/>
    <property type="evidence" value="ECO:0007669"/>
    <property type="project" value="UniProtKB-SubCell"/>
</dbReference>
<feature type="region of interest" description="Disordered" evidence="10">
    <location>
        <begin position="1214"/>
        <end position="1248"/>
    </location>
</feature>
<dbReference type="GO" id="GO:0006915">
    <property type="term" value="P:apoptotic process"/>
    <property type="evidence" value="ECO:0007669"/>
    <property type="project" value="UniProtKB-KW"/>
</dbReference>
<keyword evidence="12" id="KW-1185">Reference proteome</keyword>
<dbReference type="WBParaSite" id="TREG1_97840.1">
    <property type="protein sequence ID" value="TREG1_97840.1"/>
    <property type="gene ID" value="TREG1_97840"/>
</dbReference>
<feature type="compositionally biased region" description="Polar residues" evidence="10">
    <location>
        <begin position="1233"/>
        <end position="1248"/>
    </location>
</feature>
<feature type="region of interest" description="Disordered" evidence="10">
    <location>
        <begin position="1102"/>
        <end position="1125"/>
    </location>
</feature>
<keyword evidence="9" id="KW-0472">Membrane</keyword>
<feature type="region of interest" description="Disordered" evidence="10">
    <location>
        <begin position="1032"/>
        <end position="1057"/>
    </location>
</feature>
<dbReference type="SMART" id="SM00799">
    <property type="entry name" value="DENN"/>
    <property type="match status" value="1"/>
</dbReference>
<comment type="subcellular location">
    <subcellularLocation>
        <location evidence="1">Cell membrane</location>
    </subcellularLocation>
    <subcellularLocation>
        <location evidence="2">Cytoplasm</location>
    </subcellularLocation>
</comment>
<evidence type="ECO:0000256" key="10">
    <source>
        <dbReference type="SAM" id="MobiDB-lite"/>
    </source>
</evidence>
<evidence type="ECO:0000313" key="13">
    <source>
        <dbReference type="WBParaSite" id="TREG1_97840.1"/>
    </source>
</evidence>
<dbReference type="PANTHER" id="PTHR13008:SF7">
    <property type="entry name" value="MAP KINASE-ACTIVATING DEATH DOMAIN PROTEIN"/>
    <property type="match status" value="1"/>
</dbReference>
<reference evidence="13" key="2">
    <citation type="submission" date="2023-11" db="UniProtKB">
        <authorList>
            <consortium name="WormBaseParasite"/>
        </authorList>
    </citation>
    <scope>IDENTIFICATION</scope>
</reference>
<feature type="compositionally biased region" description="Polar residues" evidence="10">
    <location>
        <begin position="643"/>
        <end position="672"/>
    </location>
</feature>
<name>A0AA85KHI2_TRIRE</name>
<feature type="region of interest" description="Disordered" evidence="10">
    <location>
        <begin position="639"/>
        <end position="702"/>
    </location>
</feature>
<keyword evidence="7" id="KW-0344">Guanine-nucleotide releasing factor</keyword>
<dbReference type="GO" id="GO:0005829">
    <property type="term" value="C:cytosol"/>
    <property type="evidence" value="ECO:0007669"/>
    <property type="project" value="TreeGrafter"/>
</dbReference>
<feature type="compositionally biased region" description="Polar residues" evidence="10">
    <location>
        <begin position="681"/>
        <end position="693"/>
    </location>
</feature>
<dbReference type="SMART" id="SM00801">
    <property type="entry name" value="dDENN"/>
    <property type="match status" value="1"/>
</dbReference>
<evidence type="ECO:0000256" key="4">
    <source>
        <dbReference type="ARBA" id="ARBA00017868"/>
    </source>
</evidence>
<evidence type="ECO:0000256" key="6">
    <source>
        <dbReference type="ARBA" id="ARBA00022490"/>
    </source>
</evidence>
<reference evidence="12" key="1">
    <citation type="submission" date="2022-06" db="EMBL/GenBank/DDBJ databases">
        <authorList>
            <person name="Berger JAMES D."/>
            <person name="Berger JAMES D."/>
        </authorList>
    </citation>
    <scope>NUCLEOTIDE SEQUENCE [LARGE SCALE GENOMIC DNA]</scope>
</reference>
<dbReference type="Pfam" id="PF02141">
    <property type="entry name" value="DENN"/>
    <property type="match status" value="1"/>
</dbReference>
<evidence type="ECO:0000256" key="9">
    <source>
        <dbReference type="ARBA" id="ARBA00023136"/>
    </source>
</evidence>
<evidence type="ECO:0000256" key="2">
    <source>
        <dbReference type="ARBA" id="ARBA00004496"/>
    </source>
</evidence>
<proteinExistence type="inferred from homology"/>
<keyword evidence="8" id="KW-0053">Apoptosis</keyword>
<evidence type="ECO:0000256" key="8">
    <source>
        <dbReference type="ARBA" id="ARBA00022703"/>
    </source>
</evidence>
<evidence type="ECO:0000259" key="11">
    <source>
        <dbReference type="PROSITE" id="PS50211"/>
    </source>
</evidence>
<protein>
    <recommendedName>
        <fullName evidence="4">MAP kinase-activating death domain protein</fullName>
    </recommendedName>
</protein>
<dbReference type="InterPro" id="IPR037516">
    <property type="entry name" value="Tripartite_DENN"/>
</dbReference>
<feature type="region of interest" description="Disordered" evidence="10">
    <location>
        <begin position="62"/>
        <end position="89"/>
    </location>
</feature>
<dbReference type="InterPro" id="IPR056574">
    <property type="entry name" value="Death_MADD"/>
</dbReference>
<dbReference type="PANTHER" id="PTHR13008">
    <property type="entry name" value="MAP-KINASE ACTIVATING DEATH DOMAIN PROTEIN MADD /DENN/AEX-3 C.ELEGANS"/>
    <property type="match status" value="1"/>
</dbReference>
<evidence type="ECO:0000313" key="12">
    <source>
        <dbReference type="Proteomes" id="UP000050795"/>
    </source>
</evidence>
<dbReference type="PROSITE" id="PS50211">
    <property type="entry name" value="DENN"/>
    <property type="match status" value="1"/>
</dbReference>
<evidence type="ECO:0000256" key="7">
    <source>
        <dbReference type="ARBA" id="ARBA00022658"/>
    </source>
</evidence>
<dbReference type="InterPro" id="IPR005112">
    <property type="entry name" value="dDENN_dom"/>
</dbReference>
<dbReference type="InterPro" id="IPR043153">
    <property type="entry name" value="DENN_C"/>
</dbReference>
<keyword evidence="5" id="KW-1003">Cell membrane</keyword>
<accession>A0AA85KHI2</accession>
<dbReference type="GO" id="GO:0042981">
    <property type="term" value="P:regulation of apoptotic process"/>
    <property type="evidence" value="ECO:0007669"/>
    <property type="project" value="TreeGrafter"/>
</dbReference>
<dbReference type="InterPro" id="IPR057469">
    <property type="entry name" value="PH_MADD"/>
</dbReference>
<comment type="similarity">
    <text evidence="3">Belongs to the MADD family.</text>
</comment>
<feature type="domain" description="UDENN" evidence="11">
    <location>
        <begin position="1"/>
        <end position="471"/>
    </location>
</feature>
<dbReference type="Pfam" id="PF23629">
    <property type="entry name" value="Death_MADD"/>
    <property type="match status" value="1"/>
</dbReference>
<feature type="compositionally biased region" description="Low complexity" evidence="10">
    <location>
        <begin position="1269"/>
        <end position="1279"/>
    </location>
</feature>
<dbReference type="GO" id="GO:0032483">
    <property type="term" value="P:regulation of Rab protein signal transduction"/>
    <property type="evidence" value="ECO:0007669"/>
    <property type="project" value="TreeGrafter"/>
</dbReference>
<sequence length="1629" mass="184519">MYGGSNHGIKSMTFLFSLTDKDSSKTRYGICTNFLRPVSFYASNKDTSCDSKFDYQHGAAFTNGPSGSGDNPNIIRASPPDNGAEPSKNASRNYSLTSICLITHYPFATTFTRLVQCVHTVLKKLHKLSKSYCVESPSIWDVLTSNTTLSCSIPVAEGLRQFQMWLLRLLSAPAPIPGCTYVNLSIQPNDSGTPPCFALPDQSRLPLVDFPINLPFEIMGIRKTLRLIICLLLEQKVVLQSSDYNKLSLTILALVALLYPLQYMFPVIPLLPACMPDAEQLLLAPTPYLIGVPTAFYTARKIFRMPKDVWLADLDTCELSYPMVVDEIPELPEIESNILVSHLRKLLHEFSSSPIIDLDLDESSKQWSHSSARAGALELSKFDPLLYTLTRDSVDVAIRVSMILFFNTSNVLGEFTNHIRTLRLFPRPVVAFQYEGFMKSRPKPCLFTSMLAKTQAVEYFAESSVSAQNEAYQRINSGVYSAELIGDKFYWYKSQLKPVYFNCWDKLLDDTSTMVETPTLRNSTPNPHQCLLLLQAFETAKFTFHRQYSEDVSMENTSTATSTAAATDSSNESSMDYFSGIFKTYSQDTDSINSHETLSLNTPTPDITEECILVEQNKPLPIALAEYYTPPNEMVYPNESDDNWNISPRQRNDSVLSNFGSESTESIRSVQRNAEDRKPSGTPSDILSTSNNDTITRSSISSKRSTGDTLQLISRLSQSFLMINGNDANRKRSTPASFTTADGDSDKLNWDASLTLLFGDLMKSKHFKSLTLKDVPMSTVQMYKKRLENERAIIDLARSIKQGRIPNIFSRNHISTLLQDENYRNLLIARINRNLENDVRFNQQHIDDMPMEHWNQYKALVWALKQMITGLEYSFRSDITFPTTNHYDRMHRDKSPSRNNINNNYNNNIQATLSSGRFGFSTGVQKTGGFASAFMLMEIAHTHFYRLPNRSSHGNPTTTACPEIIWNSMPTTPIAEMRSPVSSSKLMSSGAIPTIHYPSNRLDLSDSEAYNRSPKTESFRRGREFTNIIVSMSEPSSDREDNEQHRHHSIRSTKGLLRSDSLSLSKQDFKLTADDYQMAYKAVAATASGYDSDSNCYTGVKSTGNDSSNNNNNNESIGKHLDSSSTMKLHDSLSQLTENDIPTEYIRELPVFKSQRSFGYRYHQSHLILTDLTMDPISMYESADTSYAVSASSFNTCTPPAIYRPDIRFHFNDSSTEEQDEQPDHPPPPAPSRHSQVVEQEKSQLNSPKQHMCRLNLLPTTPPPPCPLSPSSVSTPSINSTISTTTSAFQRKKVPWTYIFEDVFDAEWQKSKLWGNLQFWEDSFLDAVAQERDILGMDFQPKELLSKYQSSSLLKRKQMELAEDCLLVNVMHNMIAFMLMANVDRLLIRKKLQRLLAKSHTGLHYSRKIGDLLNSLNYLNGNDIDLNVAQSRFIVQRSHEAYRGSDDSGELIFIEVCSDYLLIRNLSGRILERLWYDQIINMTYRSHSHILCITRQIEGHSQMDLFYTRKSRLVYQQIKEAMKHISVEASHGILDGDLDGEINAVNVDNNQPGTISILSDGFVIKFGDEQKFIKLHNIKRCCTIKSEIFTIDVYDPEKKKMLTYRFQTDMNVKLFQNFASLFTVSSFAD</sequence>
<evidence type="ECO:0000256" key="1">
    <source>
        <dbReference type="ARBA" id="ARBA00004236"/>
    </source>
</evidence>
<keyword evidence="6" id="KW-0963">Cytoplasm</keyword>
<dbReference type="Gene3D" id="3.30.450.200">
    <property type="match status" value="1"/>
</dbReference>